<dbReference type="EMBL" id="MEVI01000002">
    <property type="protein sequence ID" value="OGC55366.1"/>
    <property type="molecule type" value="Genomic_DNA"/>
</dbReference>
<keyword evidence="1" id="KW-0812">Transmembrane</keyword>
<accession>A0A1F4VDL8</accession>
<feature type="transmembrane region" description="Helical" evidence="1">
    <location>
        <begin position="6"/>
        <end position="25"/>
    </location>
</feature>
<gene>
    <name evidence="2" type="ORF">A3A78_00175</name>
</gene>
<organism evidence="2 3">
    <name type="scientific">candidate division WWE3 bacterium RIFCSPLOWO2_01_FULL_41_18</name>
    <dbReference type="NCBI Taxonomy" id="1802625"/>
    <lineage>
        <taxon>Bacteria</taxon>
        <taxon>Katanobacteria</taxon>
    </lineage>
</organism>
<dbReference type="Proteomes" id="UP000176504">
    <property type="component" value="Unassembled WGS sequence"/>
</dbReference>
<keyword evidence="1" id="KW-1133">Transmembrane helix</keyword>
<keyword evidence="1" id="KW-0472">Membrane</keyword>
<evidence type="ECO:0000256" key="1">
    <source>
        <dbReference type="SAM" id="Phobius"/>
    </source>
</evidence>
<protein>
    <submittedName>
        <fullName evidence="2">Uncharacterized protein</fullName>
    </submittedName>
</protein>
<name>A0A1F4VDL8_UNCKA</name>
<evidence type="ECO:0000313" key="3">
    <source>
        <dbReference type="Proteomes" id="UP000176504"/>
    </source>
</evidence>
<reference evidence="2 3" key="1">
    <citation type="journal article" date="2016" name="Nat. Commun.">
        <title>Thousands of microbial genomes shed light on interconnected biogeochemical processes in an aquifer system.</title>
        <authorList>
            <person name="Anantharaman K."/>
            <person name="Brown C.T."/>
            <person name="Hug L.A."/>
            <person name="Sharon I."/>
            <person name="Castelle C.J."/>
            <person name="Probst A.J."/>
            <person name="Thomas B.C."/>
            <person name="Singh A."/>
            <person name="Wilkins M.J."/>
            <person name="Karaoz U."/>
            <person name="Brodie E.L."/>
            <person name="Williams K.H."/>
            <person name="Hubbard S.S."/>
            <person name="Banfield J.F."/>
        </authorList>
    </citation>
    <scope>NUCLEOTIDE SEQUENCE [LARGE SCALE GENOMIC DNA]</scope>
</reference>
<dbReference type="AlphaFoldDB" id="A0A1F4VDL8"/>
<comment type="caution">
    <text evidence="2">The sequence shown here is derived from an EMBL/GenBank/DDBJ whole genome shotgun (WGS) entry which is preliminary data.</text>
</comment>
<proteinExistence type="predicted"/>
<sequence>MTKKLAFIFVTVFALFFISLTIFFYNELNLPKYSDIPIITSDNISINKKDLNKILENMKESSVNYINCNDTKTYYSNQLKLSFICPEDFVIYECKNPNYESLDEKGVYS</sequence>
<evidence type="ECO:0000313" key="2">
    <source>
        <dbReference type="EMBL" id="OGC55366.1"/>
    </source>
</evidence>